<gene>
    <name evidence="4" type="ORF">K504DRAFT_468521</name>
</gene>
<feature type="region of interest" description="Disordered" evidence="2">
    <location>
        <begin position="419"/>
        <end position="465"/>
    </location>
</feature>
<evidence type="ECO:0000259" key="3">
    <source>
        <dbReference type="PROSITE" id="PS50048"/>
    </source>
</evidence>
<dbReference type="GO" id="GO:0000981">
    <property type="term" value="F:DNA-binding transcription factor activity, RNA polymerase II-specific"/>
    <property type="evidence" value="ECO:0007669"/>
    <property type="project" value="InterPro"/>
</dbReference>
<feature type="compositionally biased region" description="Low complexity" evidence="2">
    <location>
        <begin position="438"/>
        <end position="448"/>
    </location>
</feature>
<dbReference type="PROSITE" id="PS00463">
    <property type="entry name" value="ZN2_CY6_FUNGAL_1"/>
    <property type="match status" value="1"/>
</dbReference>
<organism evidence="4 5">
    <name type="scientific">Pleomassaria siparia CBS 279.74</name>
    <dbReference type="NCBI Taxonomy" id="1314801"/>
    <lineage>
        <taxon>Eukaryota</taxon>
        <taxon>Fungi</taxon>
        <taxon>Dikarya</taxon>
        <taxon>Ascomycota</taxon>
        <taxon>Pezizomycotina</taxon>
        <taxon>Dothideomycetes</taxon>
        <taxon>Pleosporomycetidae</taxon>
        <taxon>Pleosporales</taxon>
        <taxon>Pleomassariaceae</taxon>
        <taxon>Pleomassaria</taxon>
    </lineage>
</organism>
<dbReference type="AlphaFoldDB" id="A0A6G1K6A7"/>
<dbReference type="EMBL" id="MU005772">
    <property type="protein sequence ID" value="KAF2708153.1"/>
    <property type="molecule type" value="Genomic_DNA"/>
</dbReference>
<feature type="region of interest" description="Disordered" evidence="2">
    <location>
        <begin position="61"/>
        <end position="82"/>
    </location>
</feature>
<protein>
    <recommendedName>
        <fullName evidence="3">Zn(2)-C6 fungal-type domain-containing protein</fullName>
    </recommendedName>
</protein>
<dbReference type="InterPro" id="IPR053175">
    <property type="entry name" value="DHMBA_Reg_Transcription_Factor"/>
</dbReference>
<accession>A0A6G1K6A7</accession>
<dbReference type="InterPro" id="IPR036864">
    <property type="entry name" value="Zn2-C6_fun-type_DNA-bd_sf"/>
</dbReference>
<keyword evidence="5" id="KW-1185">Reference proteome</keyword>
<dbReference type="PROSITE" id="PS50048">
    <property type="entry name" value="ZN2_CY6_FUNGAL_2"/>
    <property type="match status" value="1"/>
</dbReference>
<reference evidence="4" key="1">
    <citation type="journal article" date="2020" name="Stud. Mycol.">
        <title>101 Dothideomycetes genomes: a test case for predicting lifestyles and emergence of pathogens.</title>
        <authorList>
            <person name="Haridas S."/>
            <person name="Albert R."/>
            <person name="Binder M."/>
            <person name="Bloem J."/>
            <person name="Labutti K."/>
            <person name="Salamov A."/>
            <person name="Andreopoulos B."/>
            <person name="Baker S."/>
            <person name="Barry K."/>
            <person name="Bills G."/>
            <person name="Bluhm B."/>
            <person name="Cannon C."/>
            <person name="Castanera R."/>
            <person name="Culley D."/>
            <person name="Daum C."/>
            <person name="Ezra D."/>
            <person name="Gonzalez J."/>
            <person name="Henrissat B."/>
            <person name="Kuo A."/>
            <person name="Liang C."/>
            <person name="Lipzen A."/>
            <person name="Lutzoni F."/>
            <person name="Magnuson J."/>
            <person name="Mondo S."/>
            <person name="Nolan M."/>
            <person name="Ohm R."/>
            <person name="Pangilinan J."/>
            <person name="Park H.-J."/>
            <person name="Ramirez L."/>
            <person name="Alfaro M."/>
            <person name="Sun H."/>
            <person name="Tritt A."/>
            <person name="Yoshinaga Y."/>
            <person name="Zwiers L.-H."/>
            <person name="Turgeon B."/>
            <person name="Goodwin S."/>
            <person name="Spatafora J."/>
            <person name="Crous P."/>
            <person name="Grigoriev I."/>
        </authorList>
    </citation>
    <scope>NUCLEOTIDE SEQUENCE</scope>
    <source>
        <strain evidence="4">CBS 279.74</strain>
    </source>
</reference>
<sequence>MVYRGRPSTGCLQCRKRKIKCDERPSGCVKCSARGYTCPGYDNPSDRLFQDESAHVKAKAQRSKAKAIAKRDERDERDKQEKTRTAIVRVQESLGLPLIAPLIDQGINFFMLNYALGSDQPPLQSDAYNRHLSTYGFHPLIATSMTALGLAGISNMCMDANFKRGAMQWYTKALQMTNAALASPTEVRSDNTLFATLLLSTFEATNNEKSLHAWSKHVSGSESLIRMRGMQQFNTPAGRRMYKQAIGLITMNFMGQGRPIPAYIYALNKEVRKYDLNDDPANRLYYLHVDVIDFRAQVLHGKITDLKAIIDRALEIDEIAKTIFNLSGTEWDFEDVGCALGTPGVFGNSYHIYPHVASAQVWNWVRYNRIYLHDIIRNCLVSGFSSTPPAFSEPRYIQLLQESQETLYRMQNDILASIPQHHGDTPNTLPIHTDHSYPHLTSSSNSSPAPAPVSPSPSATSLTSETSTLSSNTFNFFWSNFRDQDFRAPGMRSGISEERIPVVRISGGYSILWALYVAGATPIASRESQEFVLRSMDRVTSEFGINQAKILGNALRLKMHLDEAEKTEFEIVTRYLPKQGGHFEI</sequence>
<dbReference type="CDD" id="cd00067">
    <property type="entry name" value="GAL4"/>
    <property type="match status" value="1"/>
</dbReference>
<evidence type="ECO:0000256" key="2">
    <source>
        <dbReference type="SAM" id="MobiDB-lite"/>
    </source>
</evidence>
<feature type="compositionally biased region" description="Low complexity" evidence="2">
    <location>
        <begin position="456"/>
        <end position="465"/>
    </location>
</feature>
<evidence type="ECO:0000256" key="1">
    <source>
        <dbReference type="ARBA" id="ARBA00023242"/>
    </source>
</evidence>
<dbReference type="PANTHER" id="PTHR38791:SF1">
    <property type="entry name" value="TRANSCRIPTION FACTOR, PUTATIVE-RELATED"/>
    <property type="match status" value="1"/>
</dbReference>
<evidence type="ECO:0000313" key="5">
    <source>
        <dbReference type="Proteomes" id="UP000799428"/>
    </source>
</evidence>
<dbReference type="SMART" id="SM00066">
    <property type="entry name" value="GAL4"/>
    <property type="match status" value="1"/>
</dbReference>
<feature type="compositionally biased region" description="Basic and acidic residues" evidence="2">
    <location>
        <begin position="69"/>
        <end position="82"/>
    </location>
</feature>
<dbReference type="SUPFAM" id="SSF57701">
    <property type="entry name" value="Zn2/Cys6 DNA-binding domain"/>
    <property type="match status" value="1"/>
</dbReference>
<evidence type="ECO:0000313" key="4">
    <source>
        <dbReference type="EMBL" id="KAF2708153.1"/>
    </source>
</evidence>
<dbReference type="OrthoDB" id="2991872at2759"/>
<dbReference type="InterPro" id="IPR001138">
    <property type="entry name" value="Zn2Cys6_DnaBD"/>
</dbReference>
<dbReference type="Gene3D" id="4.10.240.10">
    <property type="entry name" value="Zn(2)-C6 fungal-type DNA-binding domain"/>
    <property type="match status" value="1"/>
</dbReference>
<feature type="domain" description="Zn(2)-C6 fungal-type" evidence="3">
    <location>
        <begin position="10"/>
        <end position="38"/>
    </location>
</feature>
<dbReference type="GO" id="GO:0008270">
    <property type="term" value="F:zinc ion binding"/>
    <property type="evidence" value="ECO:0007669"/>
    <property type="project" value="InterPro"/>
</dbReference>
<proteinExistence type="predicted"/>
<dbReference type="Pfam" id="PF00172">
    <property type="entry name" value="Zn_clus"/>
    <property type="match status" value="1"/>
</dbReference>
<dbReference type="Pfam" id="PF11951">
    <property type="entry name" value="Fungal_trans_2"/>
    <property type="match status" value="1"/>
</dbReference>
<keyword evidence="1" id="KW-0539">Nucleus</keyword>
<dbReference type="Proteomes" id="UP000799428">
    <property type="component" value="Unassembled WGS sequence"/>
</dbReference>
<dbReference type="PANTHER" id="PTHR38791">
    <property type="entry name" value="ZN(II)2CYS6 TRANSCRIPTION FACTOR (EUROFUNG)-RELATED-RELATED"/>
    <property type="match status" value="1"/>
</dbReference>
<name>A0A6G1K6A7_9PLEO</name>
<dbReference type="InterPro" id="IPR021858">
    <property type="entry name" value="Fun_TF"/>
</dbReference>